<dbReference type="NCBIfam" id="TIGR00447">
    <property type="entry name" value="pth"/>
    <property type="match status" value="1"/>
</dbReference>
<protein>
    <recommendedName>
        <fullName evidence="6 7">Peptidyl-tRNA hydrolase</fullName>
        <shortName evidence="7">Pth</shortName>
        <ecNumber evidence="1 7">3.1.1.29</ecNumber>
    </recommendedName>
</protein>
<comment type="catalytic activity">
    <reaction evidence="5 7">
        <text>an N-acyl-L-alpha-aminoacyl-tRNA + H2O = an N-acyl-L-amino acid + a tRNA + H(+)</text>
        <dbReference type="Rhea" id="RHEA:54448"/>
        <dbReference type="Rhea" id="RHEA-COMP:10123"/>
        <dbReference type="Rhea" id="RHEA-COMP:13883"/>
        <dbReference type="ChEBI" id="CHEBI:15377"/>
        <dbReference type="ChEBI" id="CHEBI:15378"/>
        <dbReference type="ChEBI" id="CHEBI:59874"/>
        <dbReference type="ChEBI" id="CHEBI:78442"/>
        <dbReference type="ChEBI" id="CHEBI:138191"/>
        <dbReference type="EC" id="3.1.1.29"/>
    </reaction>
</comment>
<evidence type="ECO:0000256" key="6">
    <source>
        <dbReference type="ARBA" id="ARBA00050038"/>
    </source>
</evidence>
<dbReference type="PANTHER" id="PTHR17224:SF1">
    <property type="entry name" value="PEPTIDYL-TRNA HYDROLASE"/>
    <property type="match status" value="1"/>
</dbReference>
<keyword evidence="3 7" id="KW-0378">Hydrolase</keyword>
<comment type="similarity">
    <text evidence="7">Belongs to the PTH family.</text>
</comment>
<dbReference type="GO" id="GO:0005737">
    <property type="term" value="C:cytoplasm"/>
    <property type="evidence" value="ECO:0007669"/>
    <property type="project" value="UniProtKB-SubCell"/>
</dbReference>
<dbReference type="CDD" id="cd00462">
    <property type="entry name" value="PTH"/>
    <property type="match status" value="1"/>
</dbReference>
<dbReference type="InterPro" id="IPR001328">
    <property type="entry name" value="Pept_tRNA_hydro"/>
</dbReference>
<comment type="function">
    <text evidence="7">Hydrolyzes ribosome-free peptidyl-tRNAs (with 1 or more amino acids incorporated), which drop off the ribosome during protein synthesis, or as a result of ribosome stalling.</text>
</comment>
<evidence type="ECO:0000313" key="8">
    <source>
        <dbReference type="EMBL" id="HEL66252.1"/>
    </source>
</evidence>
<proteinExistence type="inferred from homology"/>
<dbReference type="AlphaFoldDB" id="A0A7C2I1A1"/>
<accession>A0A7C2I1A1</accession>
<dbReference type="GO" id="GO:0000049">
    <property type="term" value="F:tRNA binding"/>
    <property type="evidence" value="ECO:0007669"/>
    <property type="project" value="UniProtKB-UniRule"/>
</dbReference>
<reference evidence="8" key="1">
    <citation type="journal article" date="2020" name="mSystems">
        <title>Genome- and Community-Level Interaction Insights into Carbon Utilization and Element Cycling Functions of Hydrothermarchaeota in Hydrothermal Sediment.</title>
        <authorList>
            <person name="Zhou Z."/>
            <person name="Liu Y."/>
            <person name="Xu W."/>
            <person name="Pan J."/>
            <person name="Luo Z.H."/>
            <person name="Li M."/>
        </authorList>
    </citation>
    <scope>NUCLEOTIDE SEQUENCE [LARGE SCALE GENOMIC DNA]</scope>
    <source>
        <strain evidence="8">SpSt-300</strain>
    </source>
</reference>
<evidence type="ECO:0000256" key="1">
    <source>
        <dbReference type="ARBA" id="ARBA00013260"/>
    </source>
</evidence>
<evidence type="ECO:0000256" key="2">
    <source>
        <dbReference type="ARBA" id="ARBA00022555"/>
    </source>
</evidence>
<dbReference type="EC" id="3.1.1.29" evidence="1 7"/>
<comment type="caution">
    <text evidence="8">The sequence shown here is derived from an EMBL/GenBank/DDBJ whole genome shotgun (WGS) entry which is preliminary data.</text>
</comment>
<dbReference type="GO" id="GO:0072344">
    <property type="term" value="P:rescue of stalled ribosome"/>
    <property type="evidence" value="ECO:0007669"/>
    <property type="project" value="UniProtKB-UniRule"/>
</dbReference>
<feature type="binding site" evidence="7">
    <location>
        <position position="64"/>
    </location>
    <ligand>
        <name>tRNA</name>
        <dbReference type="ChEBI" id="CHEBI:17843"/>
    </ligand>
</feature>
<comment type="caution">
    <text evidence="7">Lacks conserved residue(s) required for the propagation of feature annotation.</text>
</comment>
<feature type="binding site" evidence="7">
    <location>
        <position position="66"/>
    </location>
    <ligand>
        <name>tRNA</name>
        <dbReference type="ChEBI" id="CHEBI:17843"/>
    </ligand>
</feature>
<dbReference type="InterPro" id="IPR036416">
    <property type="entry name" value="Pept_tRNA_hydro_sf"/>
</dbReference>
<comment type="subcellular location">
    <subcellularLocation>
        <location evidence="7">Cytoplasm</location>
    </subcellularLocation>
</comment>
<dbReference type="Pfam" id="PF01195">
    <property type="entry name" value="Pept_tRNA_hydro"/>
    <property type="match status" value="1"/>
</dbReference>
<evidence type="ECO:0000256" key="4">
    <source>
        <dbReference type="ARBA" id="ARBA00022884"/>
    </source>
</evidence>
<gene>
    <name evidence="7" type="primary">pth</name>
    <name evidence="8" type="ORF">ENQ34_06220</name>
</gene>
<feature type="site" description="Stabilizes the basic form of H active site to accept a proton" evidence="7">
    <location>
        <position position="91"/>
    </location>
</feature>
<dbReference type="EMBL" id="DSMU01000393">
    <property type="protein sequence ID" value="HEL66252.1"/>
    <property type="molecule type" value="Genomic_DNA"/>
</dbReference>
<comment type="function">
    <text evidence="7">Catalyzes the release of premature peptidyl moieties from peptidyl-tRNA molecules trapped in stalled 50S ribosomal subunits, and thus maintains levels of free tRNAs and 50S ribosomes.</text>
</comment>
<evidence type="ECO:0000256" key="3">
    <source>
        <dbReference type="ARBA" id="ARBA00022801"/>
    </source>
</evidence>
<dbReference type="HAMAP" id="MF_00083">
    <property type="entry name" value="Pept_tRNA_hydro_bact"/>
    <property type="match status" value="1"/>
</dbReference>
<dbReference type="FunFam" id="3.40.50.1470:FF:000001">
    <property type="entry name" value="Peptidyl-tRNA hydrolase"/>
    <property type="match status" value="1"/>
</dbReference>
<dbReference type="PANTHER" id="PTHR17224">
    <property type="entry name" value="PEPTIDYL-TRNA HYDROLASE"/>
    <property type="match status" value="1"/>
</dbReference>
<comment type="subunit">
    <text evidence="7">Monomer.</text>
</comment>
<keyword evidence="4 7" id="KW-0694">RNA-binding</keyword>
<keyword evidence="2 7" id="KW-0820">tRNA-binding</keyword>
<evidence type="ECO:0000256" key="7">
    <source>
        <dbReference type="HAMAP-Rule" id="MF_00083"/>
    </source>
</evidence>
<sequence length="186" mass="19916">MKLIVGLGNPGPEHIGARHNIGFEVVDRLAAKSGVEFEACRGKALVTAIRVGGEPVTLAKPQTFMNLSGLAVRALLDKYGLPPAALLVVYDDLDLPLGQLRLLPRGSSGGHRGMESVITAVGTADFPRLRIGIGRPVGDAAAYVLSRFLPEEEEPVRTVLETAVAALESVLQEGLDRAMNKFNRRR</sequence>
<feature type="active site" description="Proton acceptor" evidence="7">
    <location>
        <position position="19"/>
    </location>
</feature>
<feature type="site" description="Discriminates between blocked and unblocked aminoacyl-tRNA" evidence="7">
    <location>
        <position position="9"/>
    </location>
</feature>
<organism evidence="8">
    <name type="scientific">Ammonifex degensii</name>
    <dbReference type="NCBI Taxonomy" id="42838"/>
    <lineage>
        <taxon>Bacteria</taxon>
        <taxon>Bacillati</taxon>
        <taxon>Bacillota</taxon>
        <taxon>Clostridia</taxon>
        <taxon>Thermoanaerobacterales</taxon>
        <taxon>Thermoanaerobacteraceae</taxon>
        <taxon>Ammonifex</taxon>
    </lineage>
</organism>
<dbReference type="GO" id="GO:0006515">
    <property type="term" value="P:protein quality control for misfolded or incompletely synthesized proteins"/>
    <property type="evidence" value="ECO:0007669"/>
    <property type="project" value="UniProtKB-UniRule"/>
</dbReference>
<dbReference type="Gene3D" id="3.40.50.1470">
    <property type="entry name" value="Peptidyl-tRNA hydrolase"/>
    <property type="match status" value="1"/>
</dbReference>
<feature type="binding site" evidence="7">
    <location>
        <position position="14"/>
    </location>
    <ligand>
        <name>tRNA</name>
        <dbReference type="ChEBI" id="CHEBI:17843"/>
    </ligand>
</feature>
<dbReference type="SUPFAM" id="SSF53178">
    <property type="entry name" value="Peptidyl-tRNA hydrolase-like"/>
    <property type="match status" value="1"/>
</dbReference>
<keyword evidence="7" id="KW-0963">Cytoplasm</keyword>
<evidence type="ECO:0000256" key="5">
    <source>
        <dbReference type="ARBA" id="ARBA00048707"/>
    </source>
</evidence>
<name>A0A7C2I1A1_9THEO</name>
<dbReference type="GO" id="GO:0004045">
    <property type="term" value="F:peptidyl-tRNA hydrolase activity"/>
    <property type="evidence" value="ECO:0007669"/>
    <property type="project" value="UniProtKB-UniRule"/>
</dbReference>